<comment type="caution">
    <text evidence="1">The sequence shown here is derived from an EMBL/GenBank/DDBJ whole genome shotgun (WGS) entry which is preliminary data.</text>
</comment>
<organism evidence="1 2">
    <name type="scientific">Stieleria varia</name>
    <dbReference type="NCBI Taxonomy" id="2528005"/>
    <lineage>
        <taxon>Bacteria</taxon>
        <taxon>Pseudomonadati</taxon>
        <taxon>Planctomycetota</taxon>
        <taxon>Planctomycetia</taxon>
        <taxon>Pirellulales</taxon>
        <taxon>Pirellulaceae</taxon>
        <taxon>Stieleria</taxon>
    </lineage>
</organism>
<dbReference type="AlphaFoldDB" id="A0A5C6AY63"/>
<dbReference type="Proteomes" id="UP000320176">
    <property type="component" value="Unassembled WGS sequence"/>
</dbReference>
<sequence length="90" mass="10515">MPRPHRVQFPGAIYHLITRGDGRRALFHDEGHYERFTRGLTEQVSRCGWVYGSVSGLVRRAERRHAQSPSWRRRAASIEDRLQLKTQCKA</sequence>
<protein>
    <recommendedName>
        <fullName evidence="3">Transposase IS200-like domain-containing protein</fullName>
    </recommendedName>
</protein>
<evidence type="ECO:0000313" key="2">
    <source>
        <dbReference type="Proteomes" id="UP000320176"/>
    </source>
</evidence>
<dbReference type="OrthoDB" id="278793at2"/>
<dbReference type="RefSeq" id="WP_146520225.1">
    <property type="nucleotide sequence ID" value="NZ_CP151726.1"/>
</dbReference>
<dbReference type="EMBL" id="SJPN01000003">
    <property type="protein sequence ID" value="TWU04893.1"/>
    <property type="molecule type" value="Genomic_DNA"/>
</dbReference>
<keyword evidence="2" id="KW-1185">Reference proteome</keyword>
<evidence type="ECO:0000313" key="1">
    <source>
        <dbReference type="EMBL" id="TWU04893.1"/>
    </source>
</evidence>
<proteinExistence type="predicted"/>
<accession>A0A5C6AY63</accession>
<reference evidence="1 2" key="1">
    <citation type="submission" date="2019-02" db="EMBL/GenBank/DDBJ databases">
        <title>Deep-cultivation of Planctomycetes and their phenomic and genomic characterization uncovers novel biology.</title>
        <authorList>
            <person name="Wiegand S."/>
            <person name="Jogler M."/>
            <person name="Boedeker C."/>
            <person name="Pinto D."/>
            <person name="Vollmers J."/>
            <person name="Rivas-Marin E."/>
            <person name="Kohn T."/>
            <person name="Peeters S.H."/>
            <person name="Heuer A."/>
            <person name="Rast P."/>
            <person name="Oberbeckmann S."/>
            <person name="Bunk B."/>
            <person name="Jeske O."/>
            <person name="Meyerdierks A."/>
            <person name="Storesund J.E."/>
            <person name="Kallscheuer N."/>
            <person name="Luecker S."/>
            <person name="Lage O.M."/>
            <person name="Pohl T."/>
            <person name="Merkel B.J."/>
            <person name="Hornburger P."/>
            <person name="Mueller R.-W."/>
            <person name="Bruemmer F."/>
            <person name="Labrenz M."/>
            <person name="Spormann A.M."/>
            <person name="Op Den Camp H."/>
            <person name="Overmann J."/>
            <person name="Amann R."/>
            <person name="Jetten M.S.M."/>
            <person name="Mascher T."/>
            <person name="Medema M.H."/>
            <person name="Devos D.P."/>
            <person name="Kaster A.-K."/>
            <person name="Ovreas L."/>
            <person name="Rohde M."/>
            <person name="Galperin M.Y."/>
            <person name="Jogler C."/>
        </authorList>
    </citation>
    <scope>NUCLEOTIDE SEQUENCE [LARGE SCALE GENOMIC DNA]</scope>
    <source>
        <strain evidence="1 2">Pla52n</strain>
    </source>
</reference>
<gene>
    <name evidence="1" type="ORF">Pla52n_29380</name>
</gene>
<name>A0A5C6AY63_9BACT</name>
<evidence type="ECO:0008006" key="3">
    <source>
        <dbReference type="Google" id="ProtNLM"/>
    </source>
</evidence>